<dbReference type="EMBL" id="RJJX01000036">
    <property type="protein sequence ID" value="RUT72927.1"/>
    <property type="molecule type" value="Genomic_DNA"/>
</dbReference>
<keyword evidence="2" id="KW-1185">Reference proteome</keyword>
<evidence type="ECO:0000313" key="1">
    <source>
        <dbReference type="EMBL" id="RUT72927.1"/>
    </source>
</evidence>
<dbReference type="RefSeq" id="WP_127344972.1">
    <property type="nucleotide sequence ID" value="NZ_RJJX01000036.1"/>
</dbReference>
<comment type="caution">
    <text evidence="1">The sequence shown here is derived from an EMBL/GenBank/DDBJ whole genome shotgun (WGS) entry which is preliminary data.</text>
</comment>
<name>A0A434AEX5_9BACT</name>
<dbReference type="OrthoDB" id="1163801at2"/>
<evidence type="ECO:0008006" key="3">
    <source>
        <dbReference type="Google" id="ProtNLM"/>
    </source>
</evidence>
<sequence>MVKLLNIVDRLLIMDRLIRNKKTGNSEKFACVIGVSRSQLYNHLDEFKDLGVDIRYNRSLGSYEYCGELVPEIHEPIKIIKRKKQLVETNGGSFLKSPSLLDCLRLTLKDIYH</sequence>
<gene>
    <name evidence="1" type="ORF">DLK05_16030</name>
</gene>
<accession>A0A434AEX5</accession>
<dbReference type="Proteomes" id="UP000282985">
    <property type="component" value="Unassembled WGS sequence"/>
</dbReference>
<reference evidence="1 2" key="1">
    <citation type="submission" date="2018-11" db="EMBL/GenBank/DDBJ databases">
        <title>Parancylomarina longa gen. nov., sp. nov., isolated from sediments of southern Okinawa.</title>
        <authorList>
            <person name="Fu T."/>
        </authorList>
    </citation>
    <scope>NUCLEOTIDE SEQUENCE [LARGE SCALE GENOMIC DNA]</scope>
    <source>
        <strain evidence="1 2">T3-2 S1-C</strain>
    </source>
</reference>
<dbReference type="AlphaFoldDB" id="A0A434AEX5"/>
<proteinExistence type="predicted"/>
<evidence type="ECO:0000313" key="2">
    <source>
        <dbReference type="Proteomes" id="UP000282985"/>
    </source>
</evidence>
<organism evidence="1 2">
    <name type="scientific">Ancylomarina longa</name>
    <dbReference type="NCBI Taxonomy" id="2487017"/>
    <lineage>
        <taxon>Bacteria</taxon>
        <taxon>Pseudomonadati</taxon>
        <taxon>Bacteroidota</taxon>
        <taxon>Bacteroidia</taxon>
        <taxon>Marinilabiliales</taxon>
        <taxon>Marinifilaceae</taxon>
        <taxon>Ancylomarina</taxon>
    </lineage>
</organism>
<protein>
    <recommendedName>
        <fullName evidence="3">HTH domain-containing protein</fullName>
    </recommendedName>
</protein>